<keyword evidence="13" id="KW-1185">Reference proteome</keyword>
<dbReference type="PANTHER" id="PTHR10642:SF26">
    <property type="entry name" value="RIBONUCLEASE H1"/>
    <property type="match status" value="1"/>
</dbReference>
<name>A0ABP7RVV7_9SPHN</name>
<dbReference type="InterPro" id="IPR002156">
    <property type="entry name" value="RNaseH_domain"/>
</dbReference>
<evidence type="ECO:0000313" key="13">
    <source>
        <dbReference type="Proteomes" id="UP001501310"/>
    </source>
</evidence>
<dbReference type="EMBL" id="BAAAZD010000001">
    <property type="protein sequence ID" value="GAA4002991.1"/>
    <property type="molecule type" value="Genomic_DNA"/>
</dbReference>
<gene>
    <name evidence="10 12" type="primary">rnhA</name>
    <name evidence="12" type="ORF">GCM10022211_13070</name>
</gene>
<dbReference type="InterPro" id="IPR036397">
    <property type="entry name" value="RNaseH_sf"/>
</dbReference>
<feature type="binding site" evidence="10">
    <location>
        <position position="27"/>
    </location>
    <ligand>
        <name>Mg(2+)</name>
        <dbReference type="ChEBI" id="CHEBI:18420"/>
        <label>1</label>
    </ligand>
</feature>
<feature type="binding site" evidence="10">
    <location>
        <position position="151"/>
    </location>
    <ligand>
        <name>Mg(2+)</name>
        <dbReference type="ChEBI" id="CHEBI:18420"/>
        <label>2</label>
    </ligand>
</feature>
<accession>A0ABP7RVV7</accession>
<evidence type="ECO:0000256" key="1">
    <source>
        <dbReference type="ARBA" id="ARBA00000077"/>
    </source>
</evidence>
<comment type="cofactor">
    <cofactor evidence="10">
        <name>Mg(2+)</name>
        <dbReference type="ChEBI" id="CHEBI:18420"/>
    </cofactor>
    <text evidence="10">Binds 1 Mg(2+) ion per subunit. May bind a second metal ion at a regulatory site, or after substrate binding.</text>
</comment>
<dbReference type="PANTHER" id="PTHR10642">
    <property type="entry name" value="RIBONUCLEASE H1"/>
    <property type="match status" value="1"/>
</dbReference>
<dbReference type="PROSITE" id="PS50879">
    <property type="entry name" value="RNASE_H_1"/>
    <property type="match status" value="1"/>
</dbReference>
<evidence type="ECO:0000259" key="11">
    <source>
        <dbReference type="PROSITE" id="PS50879"/>
    </source>
</evidence>
<evidence type="ECO:0000256" key="8">
    <source>
        <dbReference type="ARBA" id="ARBA00022801"/>
    </source>
</evidence>
<keyword evidence="9 10" id="KW-0460">Magnesium</keyword>
<feature type="binding site" evidence="10">
    <location>
        <position position="65"/>
    </location>
    <ligand>
        <name>Mg(2+)</name>
        <dbReference type="ChEBI" id="CHEBI:18420"/>
        <label>1</label>
    </ligand>
</feature>
<dbReference type="CDD" id="cd09278">
    <property type="entry name" value="RNase_HI_prokaryote_like"/>
    <property type="match status" value="1"/>
</dbReference>
<proteinExistence type="inferred from homology"/>
<dbReference type="HAMAP" id="MF_00042">
    <property type="entry name" value="RNase_H"/>
    <property type="match status" value="1"/>
</dbReference>
<dbReference type="InterPro" id="IPR022892">
    <property type="entry name" value="RNaseHI"/>
</dbReference>
<dbReference type="Pfam" id="PF00075">
    <property type="entry name" value="RNase_H"/>
    <property type="match status" value="1"/>
</dbReference>
<dbReference type="InterPro" id="IPR012337">
    <property type="entry name" value="RNaseH-like_sf"/>
</dbReference>
<organism evidence="12 13">
    <name type="scientific">Sphingomonas humi</name>
    <dbReference type="NCBI Taxonomy" id="335630"/>
    <lineage>
        <taxon>Bacteria</taxon>
        <taxon>Pseudomonadati</taxon>
        <taxon>Pseudomonadota</taxon>
        <taxon>Alphaproteobacteria</taxon>
        <taxon>Sphingomonadales</taxon>
        <taxon>Sphingomonadaceae</taxon>
        <taxon>Sphingomonas</taxon>
    </lineage>
</organism>
<evidence type="ECO:0000313" key="12">
    <source>
        <dbReference type="EMBL" id="GAA4002991.1"/>
    </source>
</evidence>
<evidence type="ECO:0000256" key="6">
    <source>
        <dbReference type="ARBA" id="ARBA00022723"/>
    </source>
</evidence>
<dbReference type="SUPFAM" id="SSF53098">
    <property type="entry name" value="Ribonuclease H-like"/>
    <property type="match status" value="1"/>
</dbReference>
<keyword evidence="6 10" id="KW-0479">Metal-binding</keyword>
<feature type="binding site" evidence="10">
    <location>
        <position position="87"/>
    </location>
    <ligand>
        <name>Mg(2+)</name>
        <dbReference type="ChEBI" id="CHEBI:18420"/>
        <label>1</label>
    </ligand>
</feature>
<sequence>MDCFVAALLAMTPAMTSELPKVEMFTDGACKGNPGPGGWGVLIRMGAREKELSGAENPTTNNRMELMAAIKGLEALTRPCRVTLSTDSMYVKDGITKWVHNWRRNGWHTAAKKPVKNAELWQALCAAVEPHQIDWKWVKGHAGHEENERVDQLACAAAEGVRG</sequence>
<feature type="binding site" evidence="10">
    <location>
        <position position="27"/>
    </location>
    <ligand>
        <name>Mg(2+)</name>
        <dbReference type="ChEBI" id="CHEBI:18420"/>
        <label>2</label>
    </ligand>
</feature>
<keyword evidence="7 10" id="KW-0255">Endonuclease</keyword>
<evidence type="ECO:0000256" key="9">
    <source>
        <dbReference type="ARBA" id="ARBA00022842"/>
    </source>
</evidence>
<feature type="domain" description="RNase H type-1" evidence="11">
    <location>
        <begin position="18"/>
        <end position="159"/>
    </location>
</feature>
<protein>
    <recommendedName>
        <fullName evidence="4 10">Ribonuclease H</fullName>
        <shortName evidence="10">RNase H</shortName>
        <ecNumber evidence="4 10">3.1.26.4</ecNumber>
    </recommendedName>
</protein>
<comment type="function">
    <text evidence="10">Endonuclease that specifically degrades the RNA of RNA-DNA hybrids.</text>
</comment>
<dbReference type="NCBIfam" id="NF001236">
    <property type="entry name" value="PRK00203.1"/>
    <property type="match status" value="1"/>
</dbReference>
<comment type="caution">
    <text evidence="12">The sequence shown here is derived from an EMBL/GenBank/DDBJ whole genome shotgun (WGS) entry which is preliminary data.</text>
</comment>
<dbReference type="Gene3D" id="3.30.420.10">
    <property type="entry name" value="Ribonuclease H-like superfamily/Ribonuclease H"/>
    <property type="match status" value="1"/>
</dbReference>
<keyword evidence="8 10" id="KW-0378">Hydrolase</keyword>
<evidence type="ECO:0000256" key="7">
    <source>
        <dbReference type="ARBA" id="ARBA00022759"/>
    </source>
</evidence>
<comment type="similarity">
    <text evidence="2 10">Belongs to the RNase H family.</text>
</comment>
<dbReference type="EC" id="3.1.26.4" evidence="4 10"/>
<keyword evidence="10" id="KW-0963">Cytoplasm</keyword>
<comment type="subcellular location">
    <subcellularLocation>
        <location evidence="10">Cytoplasm</location>
    </subcellularLocation>
</comment>
<evidence type="ECO:0000256" key="3">
    <source>
        <dbReference type="ARBA" id="ARBA00011245"/>
    </source>
</evidence>
<dbReference type="InterPro" id="IPR050092">
    <property type="entry name" value="RNase_H"/>
</dbReference>
<comment type="catalytic activity">
    <reaction evidence="1 10">
        <text>Endonucleolytic cleavage to 5'-phosphomonoester.</text>
        <dbReference type="EC" id="3.1.26.4"/>
    </reaction>
</comment>
<dbReference type="Proteomes" id="UP001501310">
    <property type="component" value="Unassembled WGS sequence"/>
</dbReference>
<evidence type="ECO:0000256" key="10">
    <source>
        <dbReference type="HAMAP-Rule" id="MF_00042"/>
    </source>
</evidence>
<evidence type="ECO:0000256" key="4">
    <source>
        <dbReference type="ARBA" id="ARBA00012180"/>
    </source>
</evidence>
<comment type="subunit">
    <text evidence="3 10">Monomer.</text>
</comment>
<evidence type="ECO:0000256" key="5">
    <source>
        <dbReference type="ARBA" id="ARBA00022722"/>
    </source>
</evidence>
<evidence type="ECO:0000256" key="2">
    <source>
        <dbReference type="ARBA" id="ARBA00005300"/>
    </source>
</evidence>
<keyword evidence="5 10" id="KW-0540">Nuclease</keyword>
<reference evidence="13" key="1">
    <citation type="journal article" date="2019" name="Int. J. Syst. Evol. Microbiol.">
        <title>The Global Catalogue of Microorganisms (GCM) 10K type strain sequencing project: providing services to taxonomists for standard genome sequencing and annotation.</title>
        <authorList>
            <consortium name="The Broad Institute Genomics Platform"/>
            <consortium name="The Broad Institute Genome Sequencing Center for Infectious Disease"/>
            <person name="Wu L."/>
            <person name="Ma J."/>
        </authorList>
    </citation>
    <scope>NUCLEOTIDE SEQUENCE [LARGE SCALE GENOMIC DNA]</scope>
    <source>
        <strain evidence="13">JCM 16603</strain>
    </source>
</reference>